<evidence type="ECO:0000256" key="1">
    <source>
        <dbReference type="SAM" id="MobiDB-lite"/>
    </source>
</evidence>
<dbReference type="Proteomes" id="UP001144397">
    <property type="component" value="Unassembled WGS sequence"/>
</dbReference>
<accession>A0A9W6FNR8</accession>
<reference evidence="2" key="1">
    <citation type="submission" date="2022-12" db="EMBL/GenBank/DDBJ databases">
        <title>Reference genome sequencing for broad-spectrum identification of bacterial and archaeal isolates by mass spectrometry.</title>
        <authorList>
            <person name="Sekiguchi Y."/>
            <person name="Tourlousse D.M."/>
        </authorList>
    </citation>
    <scope>NUCLEOTIDE SEQUENCE</scope>
    <source>
        <strain evidence="2">301</strain>
    </source>
</reference>
<feature type="region of interest" description="Disordered" evidence="1">
    <location>
        <begin position="1"/>
        <end position="50"/>
    </location>
</feature>
<comment type="caution">
    <text evidence="2">The sequence shown here is derived from an EMBL/GenBank/DDBJ whole genome shotgun (WGS) entry which is preliminary data.</text>
</comment>
<proteinExistence type="predicted"/>
<name>A0A9W6FNR8_XANFL</name>
<gene>
    <name evidence="2" type="ORF">XFLAVUS301_44260</name>
</gene>
<feature type="region of interest" description="Disordered" evidence="1">
    <location>
        <begin position="66"/>
        <end position="87"/>
    </location>
</feature>
<sequence>MATYLTSSRQRGEQGRAGSSGERSILPYGWQETRDNAGGGTAGNQNSVRPTDKALARVEMTAVGGGAGALPARRSDHQGRIQTGGGQRVVEPHRTFRRDRWHPRS</sequence>
<organism evidence="2 3">
    <name type="scientific">Xanthobacter flavus</name>
    <dbReference type="NCBI Taxonomy" id="281"/>
    <lineage>
        <taxon>Bacteria</taxon>
        <taxon>Pseudomonadati</taxon>
        <taxon>Pseudomonadota</taxon>
        <taxon>Alphaproteobacteria</taxon>
        <taxon>Hyphomicrobiales</taxon>
        <taxon>Xanthobacteraceae</taxon>
        <taxon>Xanthobacter</taxon>
    </lineage>
</organism>
<evidence type="ECO:0000313" key="3">
    <source>
        <dbReference type="Proteomes" id="UP001144397"/>
    </source>
</evidence>
<protein>
    <submittedName>
        <fullName evidence="2">Uncharacterized protein</fullName>
    </submittedName>
</protein>
<dbReference type="EMBL" id="BSDO01000008">
    <property type="protein sequence ID" value="GLI24752.1"/>
    <property type="molecule type" value="Genomic_DNA"/>
</dbReference>
<evidence type="ECO:0000313" key="2">
    <source>
        <dbReference type="EMBL" id="GLI24752.1"/>
    </source>
</evidence>
<dbReference type="AlphaFoldDB" id="A0A9W6FNR8"/>